<dbReference type="SMART" id="SM01012">
    <property type="entry name" value="ANTAR"/>
    <property type="match status" value="1"/>
</dbReference>
<keyword evidence="5" id="KW-1185">Reference proteome</keyword>
<reference evidence="4 5" key="1">
    <citation type="submission" date="2015-01" db="EMBL/GenBank/DDBJ databases">
        <title>Enhanced salinomycin production by adjusting the supply of polyketide extender units in Streptomyce albus DSM 41398.</title>
        <authorList>
            <person name="Lu C."/>
        </authorList>
    </citation>
    <scope>NUCLEOTIDE SEQUENCE [LARGE SCALE GENOMIC DNA]</scope>
    <source>
        <strain evidence="5">ATCC 21838 / DSM 41398 / FERM P-419 / JCM 4703 / NBRC 107858</strain>
    </source>
</reference>
<dbReference type="InterPro" id="IPR029016">
    <property type="entry name" value="GAF-like_dom_sf"/>
</dbReference>
<keyword evidence="2" id="KW-0804">Transcription</keyword>
<protein>
    <recommendedName>
        <fullName evidence="3">ANTAR domain-containing protein</fullName>
    </recommendedName>
</protein>
<dbReference type="InterPro" id="IPR036388">
    <property type="entry name" value="WH-like_DNA-bd_sf"/>
</dbReference>
<sequence>MDEEACAELTARIHRLAHEADAGPFVALELSRAVRLSEAAAHALIRLVLAGGEQHPRVVLTGEWLSHPDLARHRSDPSGAPGEEASVLERQLQDLRASLLTRPLIAQAQGVLQERYALPAAVSTFDLLRESSQRHNIKLRSLAAAFLSAPRPPGEVSLWFPGRKRAPVPALDFARQMERSRVPRSALAEAALRAALRGTRSDWGLLQVVDPVIGLQLEADHEMPKELLDLLARVPEPEEQTMAARALERGVRIDHFADEDSSPFGESLGRLLREAGVGRAHCAPLLSPTGARTGVITVFAPAGRTGPSEIEEKALDLIAAQTGAWLDWHRRTVVMDALEFLHRRARTLSVPPAT</sequence>
<gene>
    <name evidence="4" type="ORF">SLNWT_6688</name>
</gene>
<feature type="domain" description="ANTAR" evidence="3">
    <location>
        <begin position="85"/>
        <end position="147"/>
    </location>
</feature>
<accession>A0A0B5EZ40</accession>
<dbReference type="Gene3D" id="1.10.10.10">
    <property type="entry name" value="Winged helix-like DNA-binding domain superfamily/Winged helix DNA-binding domain"/>
    <property type="match status" value="1"/>
</dbReference>
<dbReference type="SUPFAM" id="SSF55781">
    <property type="entry name" value="GAF domain-like"/>
    <property type="match status" value="1"/>
</dbReference>
<keyword evidence="1" id="KW-0805">Transcription regulation</keyword>
<dbReference type="Proteomes" id="UP000031523">
    <property type="component" value="Chromosome"/>
</dbReference>
<evidence type="ECO:0000259" key="3">
    <source>
        <dbReference type="PROSITE" id="PS50921"/>
    </source>
</evidence>
<dbReference type="EMBL" id="CP010519">
    <property type="protein sequence ID" value="AJE87064.1"/>
    <property type="molecule type" value="Genomic_DNA"/>
</dbReference>
<name>A0A0B5EZ40_STRA4</name>
<dbReference type="Pfam" id="PF03861">
    <property type="entry name" value="ANTAR"/>
    <property type="match status" value="1"/>
</dbReference>
<dbReference type="GO" id="GO:0003723">
    <property type="term" value="F:RNA binding"/>
    <property type="evidence" value="ECO:0007669"/>
    <property type="project" value="InterPro"/>
</dbReference>
<proteinExistence type="predicted"/>
<dbReference type="AlphaFoldDB" id="A0A0B5EZ40"/>
<dbReference type="PROSITE" id="PS50921">
    <property type="entry name" value="ANTAR"/>
    <property type="match status" value="1"/>
</dbReference>
<organism evidence="4 5">
    <name type="scientific">Streptomyces albus (strain ATCC 21838 / DSM 41398 / FERM P-419 / JCM 4703 / NBRC 107858)</name>
    <dbReference type="NCBI Taxonomy" id="1081613"/>
    <lineage>
        <taxon>Bacteria</taxon>
        <taxon>Bacillati</taxon>
        <taxon>Actinomycetota</taxon>
        <taxon>Actinomycetes</taxon>
        <taxon>Kitasatosporales</taxon>
        <taxon>Streptomycetaceae</taxon>
        <taxon>Streptomyces</taxon>
    </lineage>
</organism>
<dbReference type="InterPro" id="IPR005561">
    <property type="entry name" value="ANTAR"/>
</dbReference>
<evidence type="ECO:0000256" key="2">
    <source>
        <dbReference type="ARBA" id="ARBA00023163"/>
    </source>
</evidence>
<dbReference type="KEGG" id="sals:SLNWT_6688"/>
<evidence type="ECO:0000256" key="1">
    <source>
        <dbReference type="ARBA" id="ARBA00023015"/>
    </source>
</evidence>
<dbReference type="Gene3D" id="3.30.450.40">
    <property type="match status" value="1"/>
</dbReference>
<evidence type="ECO:0000313" key="5">
    <source>
        <dbReference type="Proteomes" id="UP000031523"/>
    </source>
</evidence>
<evidence type="ECO:0000313" key="4">
    <source>
        <dbReference type="EMBL" id="AJE87064.1"/>
    </source>
</evidence>